<protein>
    <recommendedName>
        <fullName evidence="2">MurNAc-LAA domain-containing protein</fullName>
    </recommendedName>
</protein>
<sequence length="232" mass="25593">MRLLRMLVVLAVFSSAAYVALNVTPTGATHYTWNTYPTNGYKIYLSPSSQTSGGCGGYVERFGARDIGYEAAAGYGNDLVARGYLVKIGSIYSSIGARKQESETWNARMHIAIHTNGGNVSCNSNRVASNAGTWTIYESSSNSNATRALADHMRYYVAGASPGTNDRACLNDTSCVNGTDVSEMYTDVPYVAYYEMEFHDWPTGVSFIESTTWQWRVGWAVDKWFGYPPNMY</sequence>
<evidence type="ECO:0008006" key="2">
    <source>
        <dbReference type="Google" id="ProtNLM"/>
    </source>
</evidence>
<dbReference type="EMBL" id="UOEK01000212">
    <property type="protein sequence ID" value="VAW01408.1"/>
    <property type="molecule type" value="Genomic_DNA"/>
</dbReference>
<name>A0A3B0S8Q8_9ZZZZ</name>
<dbReference type="AlphaFoldDB" id="A0A3B0S8Q8"/>
<dbReference type="Gene3D" id="3.40.630.40">
    <property type="entry name" value="Zn-dependent exopeptidases"/>
    <property type="match status" value="1"/>
</dbReference>
<gene>
    <name evidence="1" type="ORF">MNBD_ACTINO02-251</name>
</gene>
<proteinExistence type="predicted"/>
<reference evidence="1" key="1">
    <citation type="submission" date="2018-06" db="EMBL/GenBank/DDBJ databases">
        <authorList>
            <person name="Zhirakovskaya E."/>
        </authorList>
    </citation>
    <scope>NUCLEOTIDE SEQUENCE</scope>
</reference>
<accession>A0A3B0S8Q8</accession>
<evidence type="ECO:0000313" key="1">
    <source>
        <dbReference type="EMBL" id="VAW01408.1"/>
    </source>
</evidence>
<organism evidence="1">
    <name type="scientific">hydrothermal vent metagenome</name>
    <dbReference type="NCBI Taxonomy" id="652676"/>
    <lineage>
        <taxon>unclassified sequences</taxon>
        <taxon>metagenomes</taxon>
        <taxon>ecological metagenomes</taxon>
    </lineage>
</organism>